<dbReference type="InterPro" id="IPR011009">
    <property type="entry name" value="Kinase-like_dom_sf"/>
</dbReference>
<protein>
    <submittedName>
        <fullName evidence="1">Aminoglycoside phosphotransferase family enzyme</fullName>
    </submittedName>
</protein>
<dbReference type="Proteomes" id="UP000549882">
    <property type="component" value="Unassembled WGS sequence"/>
</dbReference>
<organism evidence="1 2">
    <name type="scientific">Rhizobium paranaense</name>
    <dbReference type="NCBI Taxonomy" id="1650438"/>
    <lineage>
        <taxon>Bacteria</taxon>
        <taxon>Pseudomonadati</taxon>
        <taxon>Pseudomonadota</taxon>
        <taxon>Alphaproteobacteria</taxon>
        <taxon>Hyphomicrobiales</taxon>
        <taxon>Rhizobiaceae</taxon>
        <taxon>Rhizobium/Agrobacterium group</taxon>
        <taxon>Rhizobium</taxon>
    </lineage>
</organism>
<dbReference type="AlphaFoldDB" id="A0A7W9D384"/>
<keyword evidence="1" id="KW-0808">Transferase</keyword>
<gene>
    <name evidence="1" type="ORF">GGD50_004550</name>
</gene>
<evidence type="ECO:0000313" key="2">
    <source>
        <dbReference type="Proteomes" id="UP000549882"/>
    </source>
</evidence>
<name>A0A7W9D384_9HYPH</name>
<dbReference type="EMBL" id="JACHBI010000010">
    <property type="protein sequence ID" value="MBB5575915.1"/>
    <property type="molecule type" value="Genomic_DNA"/>
</dbReference>
<dbReference type="RefSeq" id="WP_183939373.1">
    <property type="nucleotide sequence ID" value="NZ_JACHBI010000010.1"/>
</dbReference>
<dbReference type="GO" id="GO:0016740">
    <property type="term" value="F:transferase activity"/>
    <property type="evidence" value="ECO:0007669"/>
    <property type="project" value="UniProtKB-KW"/>
</dbReference>
<accession>A0A7W9D384</accession>
<dbReference type="SUPFAM" id="SSF56112">
    <property type="entry name" value="Protein kinase-like (PK-like)"/>
    <property type="match status" value="1"/>
</dbReference>
<proteinExistence type="predicted"/>
<sequence>MQLMDRTVDLHSPIKLLLGNLCQADGDTLEIRETLMSWLFLGASRVYKIKKPVRYPFLDFSSIAKRRHFCFEELRLNRRLASNTYLSVLPICRAADGGLHLGDHGEAVDWVVKMQRLSDYYMLDTRMRAGLQEELDIEAIASLLSRFFESLPSERIDADHQLAYLAEQLNIDAVVLCRKEFGLAAQLSPLLNKAHRLLQECAPELQDRIASGRFREGHGDLRPEHVWLGNPLQIIDCLEFNRMMRIVDPYEEIAQFGKECSIAGYPWVADLLMSRIASLLGGRPPEKLYRFYVIFRAVLRARMCMAHFLDPNPRNPWKWQPLALKYIQVAKEVSKTA</sequence>
<reference evidence="1 2" key="1">
    <citation type="submission" date="2020-08" db="EMBL/GenBank/DDBJ databases">
        <title>Genomic Encyclopedia of Type Strains, Phase IV (KMG-V): Genome sequencing to study the core and pangenomes of soil and plant-associated prokaryotes.</title>
        <authorList>
            <person name="Whitman W."/>
        </authorList>
    </citation>
    <scope>NUCLEOTIDE SEQUENCE [LARGE SCALE GENOMIC DNA]</scope>
    <source>
        <strain evidence="1 2">SEMIA 4064</strain>
    </source>
</reference>
<comment type="caution">
    <text evidence="1">The sequence shown here is derived from an EMBL/GenBank/DDBJ whole genome shotgun (WGS) entry which is preliminary data.</text>
</comment>
<keyword evidence="2" id="KW-1185">Reference proteome</keyword>
<evidence type="ECO:0000313" key="1">
    <source>
        <dbReference type="EMBL" id="MBB5575915.1"/>
    </source>
</evidence>